<organism evidence="2 3">
    <name type="scientific">Armillaria tabescens</name>
    <name type="common">Ringless honey mushroom</name>
    <name type="synonym">Agaricus tabescens</name>
    <dbReference type="NCBI Taxonomy" id="1929756"/>
    <lineage>
        <taxon>Eukaryota</taxon>
        <taxon>Fungi</taxon>
        <taxon>Dikarya</taxon>
        <taxon>Basidiomycota</taxon>
        <taxon>Agaricomycotina</taxon>
        <taxon>Agaricomycetes</taxon>
        <taxon>Agaricomycetidae</taxon>
        <taxon>Agaricales</taxon>
        <taxon>Marasmiineae</taxon>
        <taxon>Physalacriaceae</taxon>
        <taxon>Desarmillaria</taxon>
    </lineage>
</organism>
<evidence type="ECO:0000313" key="2">
    <source>
        <dbReference type="EMBL" id="KAK0443994.1"/>
    </source>
</evidence>
<dbReference type="EMBL" id="JAUEPS010000056">
    <property type="protein sequence ID" value="KAK0443994.1"/>
    <property type="molecule type" value="Genomic_DNA"/>
</dbReference>
<comment type="caution">
    <text evidence="2">The sequence shown here is derived from an EMBL/GenBank/DDBJ whole genome shotgun (WGS) entry which is preliminary data.</text>
</comment>
<keyword evidence="3" id="KW-1185">Reference proteome</keyword>
<dbReference type="GeneID" id="85353667"/>
<evidence type="ECO:0000256" key="1">
    <source>
        <dbReference type="SAM" id="MobiDB-lite"/>
    </source>
</evidence>
<evidence type="ECO:0000313" key="3">
    <source>
        <dbReference type="Proteomes" id="UP001175211"/>
    </source>
</evidence>
<feature type="region of interest" description="Disordered" evidence="1">
    <location>
        <begin position="189"/>
        <end position="208"/>
    </location>
</feature>
<protein>
    <submittedName>
        <fullName evidence="2">Uncharacterized protein</fullName>
    </submittedName>
</protein>
<gene>
    <name evidence="2" type="ORF">EV420DRAFT_1484863</name>
</gene>
<name>A0AA39JMD5_ARMTA</name>
<reference evidence="2" key="1">
    <citation type="submission" date="2023-06" db="EMBL/GenBank/DDBJ databases">
        <authorList>
            <consortium name="Lawrence Berkeley National Laboratory"/>
            <person name="Ahrendt S."/>
            <person name="Sahu N."/>
            <person name="Indic B."/>
            <person name="Wong-Bajracharya J."/>
            <person name="Merenyi Z."/>
            <person name="Ke H.-M."/>
            <person name="Monk M."/>
            <person name="Kocsube S."/>
            <person name="Drula E."/>
            <person name="Lipzen A."/>
            <person name="Balint B."/>
            <person name="Henrissat B."/>
            <person name="Andreopoulos B."/>
            <person name="Martin F.M."/>
            <person name="Harder C.B."/>
            <person name="Rigling D."/>
            <person name="Ford K.L."/>
            <person name="Foster G.D."/>
            <person name="Pangilinan J."/>
            <person name="Papanicolaou A."/>
            <person name="Barry K."/>
            <person name="LaButti K."/>
            <person name="Viragh M."/>
            <person name="Koriabine M."/>
            <person name="Yan M."/>
            <person name="Riley R."/>
            <person name="Champramary S."/>
            <person name="Plett K.L."/>
            <person name="Tsai I.J."/>
            <person name="Slot J."/>
            <person name="Sipos G."/>
            <person name="Plett J."/>
            <person name="Nagy L.G."/>
            <person name="Grigoriev I.V."/>
        </authorList>
    </citation>
    <scope>NUCLEOTIDE SEQUENCE</scope>
    <source>
        <strain evidence="2">CCBAS 213</strain>
    </source>
</reference>
<proteinExistence type="predicted"/>
<dbReference type="AlphaFoldDB" id="A0AA39JMD5"/>
<dbReference type="RefSeq" id="XP_060324961.1">
    <property type="nucleotide sequence ID" value="XM_060470119.1"/>
</dbReference>
<dbReference type="Proteomes" id="UP001175211">
    <property type="component" value="Unassembled WGS sequence"/>
</dbReference>
<sequence length="208" mass="23517">MSSQPQGGRGMDQIHGIFWECLFAILELIGSTREDDLIVRSRSVLHRTSSRIQVALYLSGLHEDGKGYIHQRKGDTSGKARDKAGEIPIRIRDSDVTQSWGRICHDVVGIDSLVTEQDKVFPGSGSLPSICALFRDIHHSNPNIRQQHEKDEETCTDRCKRNFRLFLALVLLMNSGTLSAPFARTRKLRASDKDPSRTRNLNHRNSRL</sequence>
<accession>A0AA39JMD5</accession>